<name>A0A6L2L8P3_TANCI</name>
<organism evidence="1">
    <name type="scientific">Tanacetum cinerariifolium</name>
    <name type="common">Dalmatian daisy</name>
    <name type="synonym">Chrysanthemum cinerariifolium</name>
    <dbReference type="NCBI Taxonomy" id="118510"/>
    <lineage>
        <taxon>Eukaryota</taxon>
        <taxon>Viridiplantae</taxon>
        <taxon>Streptophyta</taxon>
        <taxon>Embryophyta</taxon>
        <taxon>Tracheophyta</taxon>
        <taxon>Spermatophyta</taxon>
        <taxon>Magnoliopsida</taxon>
        <taxon>eudicotyledons</taxon>
        <taxon>Gunneridae</taxon>
        <taxon>Pentapetalae</taxon>
        <taxon>asterids</taxon>
        <taxon>campanulids</taxon>
        <taxon>Asterales</taxon>
        <taxon>Asteraceae</taxon>
        <taxon>Asteroideae</taxon>
        <taxon>Anthemideae</taxon>
        <taxon>Anthemidinae</taxon>
        <taxon>Tanacetum</taxon>
    </lineage>
</organism>
<gene>
    <name evidence="1" type="ORF">Tci_030171</name>
</gene>
<dbReference type="SUPFAM" id="SSF54928">
    <property type="entry name" value="RNA-binding domain, RBD"/>
    <property type="match status" value="1"/>
</dbReference>
<evidence type="ECO:0000313" key="1">
    <source>
        <dbReference type="EMBL" id="GEU58193.1"/>
    </source>
</evidence>
<accession>A0A6L2L8P3</accession>
<dbReference type="GO" id="GO:0003676">
    <property type="term" value="F:nucleic acid binding"/>
    <property type="evidence" value="ECO:0007669"/>
    <property type="project" value="InterPro"/>
</dbReference>
<dbReference type="AlphaFoldDB" id="A0A6L2L8P3"/>
<dbReference type="InterPro" id="IPR035979">
    <property type="entry name" value="RBD_domain_sf"/>
</dbReference>
<reference evidence="1" key="1">
    <citation type="journal article" date="2019" name="Sci. Rep.">
        <title>Draft genome of Tanacetum cinerariifolium, the natural source of mosquito coil.</title>
        <authorList>
            <person name="Yamashiro T."/>
            <person name="Shiraishi A."/>
            <person name="Satake H."/>
            <person name="Nakayama K."/>
        </authorList>
    </citation>
    <scope>NUCLEOTIDE SEQUENCE</scope>
</reference>
<protein>
    <recommendedName>
        <fullName evidence="2">RNA-directed DNA polymerase, eukaryota, nucleotide-binding alpha-beta plait domain protein</fullName>
    </recommendedName>
</protein>
<dbReference type="Gene3D" id="3.30.70.330">
    <property type="match status" value="1"/>
</dbReference>
<proteinExistence type="predicted"/>
<comment type="caution">
    <text evidence="1">The sequence shown here is derived from an EMBL/GenBank/DDBJ whole genome shotgun (WGS) entry which is preliminary data.</text>
</comment>
<dbReference type="CDD" id="cd00590">
    <property type="entry name" value="RRM_SF"/>
    <property type="match status" value="1"/>
</dbReference>
<feature type="non-terminal residue" evidence="1">
    <location>
        <position position="285"/>
    </location>
</feature>
<dbReference type="InterPro" id="IPR012677">
    <property type="entry name" value="Nucleotide-bd_a/b_plait_sf"/>
</dbReference>
<sequence>MGSNNRFSYHIKEDQTQKISKLVFVTNFPDHFTARDLWNVCVTYGNVIDVYIPVKKSKAFWIGRFHLHANVVRFQRNPNPNTPRPNVSQPRNIASMKADKNSFADVLKSSNIIPNTVVDSSSAIVLDDSCLIERDFSFSLMGKIKHINSMSNLYFILANEGFENVNLSYLGGMWVLMEMDSLESNEKISKHVGVGSWFHELKQTCSSFVTDERMVWISVEGLPLKAYTRNTFAKSVSPWGELTDVEDSDNSSLSFKSLVSEFIAIKEDSSSSDGESKGDFKENTG</sequence>
<dbReference type="EMBL" id="BKCJ010003961">
    <property type="protein sequence ID" value="GEU58193.1"/>
    <property type="molecule type" value="Genomic_DNA"/>
</dbReference>
<evidence type="ECO:0008006" key="2">
    <source>
        <dbReference type="Google" id="ProtNLM"/>
    </source>
</evidence>